<sequence length="45" mass="5335">MKLHIHKIALVIYVPWEKPKSFQLKKIRLLTLHKIWFVCLSGSSC</sequence>
<dbReference type="EMBL" id="GBXM01097074">
    <property type="protein sequence ID" value="JAH11503.1"/>
    <property type="molecule type" value="Transcribed_RNA"/>
</dbReference>
<proteinExistence type="predicted"/>
<dbReference type="AlphaFoldDB" id="A0A0E9Q5W4"/>
<protein>
    <submittedName>
        <fullName evidence="1">Uncharacterized protein</fullName>
    </submittedName>
</protein>
<organism evidence="1">
    <name type="scientific">Anguilla anguilla</name>
    <name type="common">European freshwater eel</name>
    <name type="synonym">Muraena anguilla</name>
    <dbReference type="NCBI Taxonomy" id="7936"/>
    <lineage>
        <taxon>Eukaryota</taxon>
        <taxon>Metazoa</taxon>
        <taxon>Chordata</taxon>
        <taxon>Craniata</taxon>
        <taxon>Vertebrata</taxon>
        <taxon>Euteleostomi</taxon>
        <taxon>Actinopterygii</taxon>
        <taxon>Neopterygii</taxon>
        <taxon>Teleostei</taxon>
        <taxon>Anguilliformes</taxon>
        <taxon>Anguillidae</taxon>
        <taxon>Anguilla</taxon>
    </lineage>
</organism>
<reference evidence="1" key="1">
    <citation type="submission" date="2014-11" db="EMBL/GenBank/DDBJ databases">
        <authorList>
            <person name="Amaro Gonzalez C."/>
        </authorList>
    </citation>
    <scope>NUCLEOTIDE SEQUENCE</scope>
</reference>
<accession>A0A0E9Q5W4</accession>
<evidence type="ECO:0000313" key="1">
    <source>
        <dbReference type="EMBL" id="JAH11503.1"/>
    </source>
</evidence>
<reference evidence="1" key="2">
    <citation type="journal article" date="2015" name="Fish Shellfish Immunol.">
        <title>Early steps in the European eel (Anguilla anguilla)-Vibrio vulnificus interaction in the gills: Role of the RtxA13 toxin.</title>
        <authorList>
            <person name="Callol A."/>
            <person name="Pajuelo D."/>
            <person name="Ebbesson L."/>
            <person name="Teles M."/>
            <person name="MacKenzie S."/>
            <person name="Amaro C."/>
        </authorList>
    </citation>
    <scope>NUCLEOTIDE SEQUENCE</scope>
</reference>
<name>A0A0E9Q5W4_ANGAN</name>